<evidence type="ECO:0008006" key="4">
    <source>
        <dbReference type="Google" id="ProtNLM"/>
    </source>
</evidence>
<dbReference type="Proteomes" id="UP000799770">
    <property type="component" value="Unassembled WGS sequence"/>
</dbReference>
<dbReference type="EMBL" id="ML977338">
    <property type="protein sequence ID" value="KAF2110280.1"/>
    <property type="molecule type" value="Genomic_DNA"/>
</dbReference>
<gene>
    <name evidence="2" type="ORF">BDV96DRAFT_650926</name>
</gene>
<feature type="region of interest" description="Disordered" evidence="1">
    <location>
        <begin position="208"/>
        <end position="246"/>
    </location>
</feature>
<proteinExistence type="predicted"/>
<keyword evidence="3" id="KW-1185">Reference proteome</keyword>
<sequence>MSSSTAGVWRCGICYENGINRLTPNDRDTCAQSHKKATSEYGKTEGTKKNDYWCLTCCSAHPNEPERSRGEVEAEKRGENWGPNKASNMECEYCGTPFDPCAKSVKSAKGFMVPIVSQATKMDQIESLRYEVWNQDHWQCRKCLLTGRSYRRMNMDNGTCSACRTLSGTELLRTRDQGIPSRRASHSFNPGETQDYLFLETIRSLEGQAGPSRTQRGEASSSMAQRNTQQDEAASSIANTPSTSAQWEDTDAIGLVMPSNEDDTPLNPDMAWNKSDEDEAQESYAYISIPHDPEDIEEIPEHLRW</sequence>
<evidence type="ECO:0000313" key="2">
    <source>
        <dbReference type="EMBL" id="KAF2110280.1"/>
    </source>
</evidence>
<evidence type="ECO:0000256" key="1">
    <source>
        <dbReference type="SAM" id="MobiDB-lite"/>
    </source>
</evidence>
<name>A0A6A5YTD2_9PLEO</name>
<protein>
    <recommendedName>
        <fullName evidence="4">Stc1 domain-containing protein</fullName>
    </recommendedName>
</protein>
<evidence type="ECO:0000313" key="3">
    <source>
        <dbReference type="Proteomes" id="UP000799770"/>
    </source>
</evidence>
<feature type="region of interest" description="Disordered" evidence="1">
    <location>
        <begin position="260"/>
        <end position="282"/>
    </location>
</feature>
<reference evidence="2" key="1">
    <citation type="journal article" date="2020" name="Stud. Mycol.">
        <title>101 Dothideomycetes genomes: a test case for predicting lifestyles and emergence of pathogens.</title>
        <authorList>
            <person name="Haridas S."/>
            <person name="Albert R."/>
            <person name="Binder M."/>
            <person name="Bloem J."/>
            <person name="Labutti K."/>
            <person name="Salamov A."/>
            <person name="Andreopoulos B."/>
            <person name="Baker S."/>
            <person name="Barry K."/>
            <person name="Bills G."/>
            <person name="Bluhm B."/>
            <person name="Cannon C."/>
            <person name="Castanera R."/>
            <person name="Culley D."/>
            <person name="Daum C."/>
            <person name="Ezra D."/>
            <person name="Gonzalez J."/>
            <person name="Henrissat B."/>
            <person name="Kuo A."/>
            <person name="Liang C."/>
            <person name="Lipzen A."/>
            <person name="Lutzoni F."/>
            <person name="Magnuson J."/>
            <person name="Mondo S."/>
            <person name="Nolan M."/>
            <person name="Ohm R."/>
            <person name="Pangilinan J."/>
            <person name="Park H.-J."/>
            <person name="Ramirez L."/>
            <person name="Alfaro M."/>
            <person name="Sun H."/>
            <person name="Tritt A."/>
            <person name="Yoshinaga Y."/>
            <person name="Zwiers L.-H."/>
            <person name="Turgeon B."/>
            <person name="Goodwin S."/>
            <person name="Spatafora J."/>
            <person name="Crous P."/>
            <person name="Grigoriev I."/>
        </authorList>
    </citation>
    <scope>NUCLEOTIDE SEQUENCE</scope>
    <source>
        <strain evidence="2">CBS 627.86</strain>
    </source>
</reference>
<dbReference type="AlphaFoldDB" id="A0A6A5YTD2"/>
<feature type="compositionally biased region" description="Polar residues" evidence="1">
    <location>
        <begin position="211"/>
        <end position="246"/>
    </location>
</feature>
<accession>A0A6A5YTD2</accession>
<organism evidence="2 3">
    <name type="scientific">Lophiotrema nucula</name>
    <dbReference type="NCBI Taxonomy" id="690887"/>
    <lineage>
        <taxon>Eukaryota</taxon>
        <taxon>Fungi</taxon>
        <taxon>Dikarya</taxon>
        <taxon>Ascomycota</taxon>
        <taxon>Pezizomycotina</taxon>
        <taxon>Dothideomycetes</taxon>
        <taxon>Pleosporomycetidae</taxon>
        <taxon>Pleosporales</taxon>
        <taxon>Lophiotremataceae</taxon>
        <taxon>Lophiotrema</taxon>
    </lineage>
</organism>